<dbReference type="SUPFAM" id="SSF57184">
    <property type="entry name" value="Growth factor receptor domain"/>
    <property type="match status" value="1"/>
</dbReference>
<evidence type="ECO:0000259" key="11">
    <source>
        <dbReference type="PROSITE" id="PS50853"/>
    </source>
</evidence>
<dbReference type="PROSITE" id="PS00010">
    <property type="entry name" value="ASX_HYDROXYL"/>
    <property type="match status" value="2"/>
</dbReference>
<dbReference type="SMART" id="SM00060">
    <property type="entry name" value="FN3"/>
    <property type="match status" value="2"/>
</dbReference>
<dbReference type="InterPro" id="IPR009030">
    <property type="entry name" value="Growth_fac_rcpt_cys_sf"/>
</dbReference>
<dbReference type="PROSITE" id="PS50024">
    <property type="entry name" value="SEA"/>
    <property type="match status" value="2"/>
</dbReference>
<dbReference type="InterPro" id="IPR001507">
    <property type="entry name" value="ZP_dom"/>
</dbReference>
<feature type="domain" description="EGF-like" evidence="10">
    <location>
        <begin position="261"/>
        <end position="306"/>
    </location>
</feature>
<keyword evidence="1 6" id="KW-0245">EGF-like domain</keyword>
<dbReference type="PANTHER" id="PTHR14002">
    <property type="entry name" value="ENDOGLIN/TGF-BETA RECEPTOR TYPE III"/>
    <property type="match status" value="1"/>
</dbReference>
<proteinExistence type="predicted"/>
<dbReference type="GO" id="GO:0060612">
    <property type="term" value="P:adipose tissue development"/>
    <property type="evidence" value="ECO:0007669"/>
    <property type="project" value="Ensembl"/>
</dbReference>
<dbReference type="GO" id="GO:0009897">
    <property type="term" value="C:external side of plasma membrane"/>
    <property type="evidence" value="ECO:0007669"/>
    <property type="project" value="Ensembl"/>
</dbReference>
<dbReference type="PROSITE" id="PS01187">
    <property type="entry name" value="EGF_CA"/>
    <property type="match status" value="3"/>
</dbReference>
<protein>
    <submittedName>
        <fullName evidence="13">Uromodulin like 1</fullName>
    </submittedName>
</protein>
<dbReference type="InterPro" id="IPR000152">
    <property type="entry name" value="EGF-type_Asp/Asn_hydroxyl_site"/>
</dbReference>
<evidence type="ECO:0000256" key="5">
    <source>
        <dbReference type="ARBA" id="ARBA00023180"/>
    </source>
</evidence>
<evidence type="ECO:0000313" key="14">
    <source>
        <dbReference type="Proteomes" id="UP000694398"/>
    </source>
</evidence>
<dbReference type="SMART" id="SM00241">
    <property type="entry name" value="ZP"/>
    <property type="match status" value="1"/>
</dbReference>
<dbReference type="Gene3D" id="2.60.40.10">
    <property type="entry name" value="Immunoglobulins"/>
    <property type="match status" value="1"/>
</dbReference>
<dbReference type="InterPro" id="IPR048290">
    <property type="entry name" value="ZP_chr"/>
</dbReference>
<dbReference type="PRINTS" id="PR00023">
    <property type="entry name" value="ZPELLUCIDA"/>
</dbReference>
<dbReference type="PROSITE" id="PS50026">
    <property type="entry name" value="EGF_3"/>
    <property type="match status" value="2"/>
</dbReference>
<dbReference type="SMART" id="SM00179">
    <property type="entry name" value="EGF_CA"/>
    <property type="match status" value="3"/>
</dbReference>
<evidence type="ECO:0000259" key="12">
    <source>
        <dbReference type="PROSITE" id="PS51034"/>
    </source>
</evidence>
<dbReference type="GO" id="GO:0097211">
    <property type="term" value="P:cellular response to gonadotropin-releasing hormone"/>
    <property type="evidence" value="ECO:0007669"/>
    <property type="project" value="Ensembl"/>
</dbReference>
<evidence type="ECO:0000313" key="13">
    <source>
        <dbReference type="Ensembl" id="ENSCLAP00000014351.1"/>
    </source>
</evidence>
<dbReference type="GO" id="GO:1904708">
    <property type="term" value="P:regulation of granulosa cell apoptotic process"/>
    <property type="evidence" value="ECO:0007669"/>
    <property type="project" value="Ensembl"/>
</dbReference>
<keyword evidence="8" id="KW-0472">Membrane</keyword>
<sequence>MLHDIMRRVCEVIGIQVQDVDECAHGGLHACSRAQRCLNLEGSYQCVSPQEPDSPPQPLNHTDEACPPIRDHVALNVTGSGFQVSWSVSPPRSRDFHAQVYRGEQLLRSAWTSGLALQVSGLDAGELYTVRTSYQGCGTNISSVLTVKTAARVFELIVRITNRNLTEQLLDPGSEEHRNFSRQLLREVENSCSRAVSDLHRKGKLRLELLSLRAGSVVATLRVTVRDPEYPVGISTLVPVLQLLHASTVFQIDPQGTRVQDWDECAHDSEHDCSPAAACINLEGSYTCQCRTARDASPTRPGRACEGDVVSPTGRGLSAAAGITASALGTGTTALVPEPPTFSLSPRNPGGTPTAAQVPSPGRPTTRGPGGTVPQDRNSAGPGQEEEGPSAAPSPAVAPSAPRPSPGPSQGTTGGPVHSPGQFLGNVTTEPPTLPAPTRGPTGHVEWHPSQPTEGTPLHATALQHGDPVPSPSRDSPSVPTPVAPETPSCAPVPIGKVRVSNVTGTSFHLAWLADVALRPTFRLTVTAPRSPAVGLETQECSAQLSGLEPGVLYLVEIMAKACGKEGAITRLKVRTAAQKLSGKVRIENVRYSETFRNASSEEYRGFLDLFSRTVRGSLPAALRQHMDSGGIRMNVTCITNGSIVVEFDLLITVAVDVREVSATFLNALGNMSQLEVVRSDTFIWDYDECERGEDDCVPGTSCRNTLGSFTCSCQGGASDSHVEYSGRACTGGSPDSSTPTSGPEQHPAQAGTSAALLSGTSPEPQSPAPRLNLTGAVRVLCEIERVGITIQKRFLQQEAIPASSLYLGQPSCNASLSNGSHVLLAAGWGECGTLVQSNKTSTVVKTVLRNDRSPDGIIHHPTILSPIRCVFRNDLLTSLGYTPKWGVYTVMEDLHGAGTFVTEMQLFVGDSPIPQNYSVSASDDIKIQVGLDRQKSSLKVVLMECWATPSSDARDPVTFGFINNSCPVPNTHTSVIQNGDSSKAQFKLRIFSFVNNSIVYLHCKLRVCMESPGTTCKINCNDFRFLRSSEGSKVLETSWGPLLRSGGASAGASPSAKPHLAASYVALIAVAALSVAAGAVTLLTLRYQRTTGKYTFRMRPDNFGYQVFSG</sequence>
<reference evidence="13" key="2">
    <citation type="submission" date="2025-09" db="UniProtKB">
        <authorList>
            <consortium name="Ensembl"/>
        </authorList>
    </citation>
    <scope>IDENTIFICATION</scope>
</reference>
<comment type="caution">
    <text evidence="6">Lacks conserved residue(s) required for the propagation of feature annotation.</text>
</comment>
<name>A0A8C2VEF0_CHILA</name>
<dbReference type="InterPro" id="IPR049883">
    <property type="entry name" value="NOTCH1_EGF-like"/>
</dbReference>
<dbReference type="InterPro" id="IPR018097">
    <property type="entry name" value="EGF_Ca-bd_CS"/>
</dbReference>
<keyword evidence="4" id="KW-1015">Disulfide bond</keyword>
<dbReference type="InterPro" id="IPR036116">
    <property type="entry name" value="FN3_sf"/>
</dbReference>
<dbReference type="CDD" id="cd00054">
    <property type="entry name" value="EGF_CA"/>
    <property type="match status" value="3"/>
</dbReference>
<dbReference type="Ensembl" id="ENSCLAT00000014509.1">
    <property type="protein sequence ID" value="ENSCLAP00000014351.1"/>
    <property type="gene ID" value="ENSCLAG00000009892.1"/>
</dbReference>
<dbReference type="Proteomes" id="UP000694398">
    <property type="component" value="Unassembled WGS sequence"/>
</dbReference>
<feature type="compositionally biased region" description="Low complexity" evidence="7">
    <location>
        <begin position="389"/>
        <end position="400"/>
    </location>
</feature>
<keyword evidence="14" id="KW-1185">Reference proteome</keyword>
<dbReference type="AlphaFoldDB" id="A0A8C2VEF0"/>
<feature type="domain" description="SEA" evidence="9">
    <location>
        <begin position="577"/>
        <end position="689"/>
    </location>
</feature>
<keyword evidence="2" id="KW-0732">Signal</keyword>
<dbReference type="PROSITE" id="PS51034">
    <property type="entry name" value="ZP_2"/>
    <property type="match status" value="1"/>
</dbReference>
<dbReference type="GO" id="GO:0005509">
    <property type="term" value="F:calcium ion binding"/>
    <property type="evidence" value="ECO:0007669"/>
    <property type="project" value="InterPro"/>
</dbReference>
<evidence type="ECO:0000256" key="4">
    <source>
        <dbReference type="ARBA" id="ARBA00023157"/>
    </source>
</evidence>
<evidence type="ECO:0000256" key="7">
    <source>
        <dbReference type="SAM" id="MobiDB-lite"/>
    </source>
</evidence>
<dbReference type="GO" id="GO:0005615">
    <property type="term" value="C:extracellular space"/>
    <property type="evidence" value="ECO:0007669"/>
    <property type="project" value="Ensembl"/>
</dbReference>
<evidence type="ECO:0000256" key="2">
    <source>
        <dbReference type="ARBA" id="ARBA00022729"/>
    </source>
</evidence>
<dbReference type="InterPro" id="IPR003961">
    <property type="entry name" value="FN3_dom"/>
</dbReference>
<organism evidence="13 14">
    <name type="scientific">Chinchilla lanigera</name>
    <name type="common">Long-tailed chinchilla</name>
    <name type="synonym">Chinchilla villidera</name>
    <dbReference type="NCBI Taxonomy" id="34839"/>
    <lineage>
        <taxon>Eukaryota</taxon>
        <taxon>Metazoa</taxon>
        <taxon>Chordata</taxon>
        <taxon>Craniata</taxon>
        <taxon>Vertebrata</taxon>
        <taxon>Euteleostomi</taxon>
        <taxon>Mammalia</taxon>
        <taxon>Eutheria</taxon>
        <taxon>Euarchontoglires</taxon>
        <taxon>Glires</taxon>
        <taxon>Rodentia</taxon>
        <taxon>Hystricomorpha</taxon>
        <taxon>Chinchillidae</taxon>
        <taxon>Chinchilla</taxon>
    </lineage>
</organism>
<dbReference type="InterPro" id="IPR013783">
    <property type="entry name" value="Ig-like_fold"/>
</dbReference>
<feature type="domain" description="EGF-like" evidence="10">
    <location>
        <begin position="686"/>
        <end position="724"/>
    </location>
</feature>
<dbReference type="InterPro" id="IPR055356">
    <property type="entry name" value="ZP-N"/>
</dbReference>
<evidence type="ECO:0000256" key="8">
    <source>
        <dbReference type="SAM" id="Phobius"/>
    </source>
</evidence>
<feature type="region of interest" description="Disordered" evidence="7">
    <location>
        <begin position="331"/>
        <end position="493"/>
    </location>
</feature>
<feature type="domain" description="ZP" evidence="12">
    <location>
        <begin position="781"/>
        <end position="1024"/>
    </location>
</feature>
<evidence type="ECO:0000256" key="6">
    <source>
        <dbReference type="PROSITE-ProRule" id="PRU00076"/>
    </source>
</evidence>
<evidence type="ECO:0000256" key="3">
    <source>
        <dbReference type="ARBA" id="ARBA00022737"/>
    </source>
</evidence>
<dbReference type="GO" id="GO:0007338">
    <property type="term" value="P:single fertilization"/>
    <property type="evidence" value="ECO:0007669"/>
    <property type="project" value="Ensembl"/>
</dbReference>
<evidence type="ECO:0000259" key="10">
    <source>
        <dbReference type="PROSITE" id="PS50026"/>
    </source>
</evidence>
<dbReference type="InterPro" id="IPR001881">
    <property type="entry name" value="EGF-like_Ca-bd_dom"/>
</dbReference>
<reference evidence="13" key="1">
    <citation type="submission" date="2025-08" db="UniProtKB">
        <authorList>
            <consortium name="Ensembl"/>
        </authorList>
    </citation>
    <scope>IDENTIFICATION</scope>
</reference>
<dbReference type="PANTHER" id="PTHR14002:SF22">
    <property type="entry name" value="UROMODULIN-LIKE 1"/>
    <property type="match status" value="1"/>
</dbReference>
<dbReference type="SUPFAM" id="SSF49265">
    <property type="entry name" value="Fibronectin type III"/>
    <property type="match status" value="1"/>
</dbReference>
<dbReference type="SMART" id="SM00181">
    <property type="entry name" value="EGF"/>
    <property type="match status" value="2"/>
</dbReference>
<dbReference type="Pfam" id="PF00100">
    <property type="entry name" value="Zona_pellucida"/>
    <property type="match status" value="1"/>
</dbReference>
<gene>
    <name evidence="13" type="primary">UMODL1</name>
</gene>
<accession>A0A8C2VEF0</accession>
<keyword evidence="5" id="KW-0325">Glycoprotein</keyword>
<dbReference type="GeneTree" id="ENSGT00940000159975"/>
<feature type="transmembrane region" description="Helical" evidence="8">
    <location>
        <begin position="1065"/>
        <end position="1086"/>
    </location>
</feature>
<feature type="domain" description="Fibronectin type-III" evidence="11">
    <location>
        <begin position="494"/>
        <end position="580"/>
    </location>
</feature>
<dbReference type="Pfam" id="PF23344">
    <property type="entry name" value="ZP-N"/>
    <property type="match status" value="1"/>
</dbReference>
<keyword evidence="8" id="KW-1133">Transmembrane helix</keyword>
<feature type="domain" description="SEA" evidence="9">
    <location>
        <begin position="150"/>
        <end position="264"/>
    </location>
</feature>
<dbReference type="InterPro" id="IPR000082">
    <property type="entry name" value="SEA_dom"/>
</dbReference>
<dbReference type="InterPro" id="IPR055355">
    <property type="entry name" value="ZP-C"/>
</dbReference>
<evidence type="ECO:0000259" key="9">
    <source>
        <dbReference type="PROSITE" id="PS50024"/>
    </source>
</evidence>
<feature type="region of interest" description="Disordered" evidence="7">
    <location>
        <begin position="727"/>
        <end position="771"/>
    </location>
</feature>
<dbReference type="PROSITE" id="PS50853">
    <property type="entry name" value="FN3"/>
    <property type="match status" value="1"/>
</dbReference>
<keyword evidence="8" id="KW-0812">Transmembrane</keyword>
<keyword evidence="3" id="KW-0677">Repeat</keyword>
<dbReference type="FunFam" id="2.10.25.10:FF:000038">
    <property type="entry name" value="Fibrillin 2"/>
    <property type="match status" value="1"/>
</dbReference>
<dbReference type="Gene3D" id="2.10.25.10">
    <property type="entry name" value="Laminin"/>
    <property type="match status" value="3"/>
</dbReference>
<dbReference type="Gene3D" id="2.60.40.4100">
    <property type="entry name" value="Zona pellucida, ZP-C domain"/>
    <property type="match status" value="1"/>
</dbReference>
<dbReference type="GO" id="GO:0010468">
    <property type="term" value="P:regulation of gene expression"/>
    <property type="evidence" value="ECO:0007669"/>
    <property type="project" value="Ensembl"/>
</dbReference>
<feature type="compositionally biased region" description="Low complexity" evidence="7">
    <location>
        <begin position="731"/>
        <end position="744"/>
    </location>
</feature>
<dbReference type="GO" id="GO:2000354">
    <property type="term" value="P:regulation of ovarian follicle development"/>
    <property type="evidence" value="ECO:0007669"/>
    <property type="project" value="Ensembl"/>
</dbReference>
<dbReference type="CDD" id="cd00063">
    <property type="entry name" value="FN3"/>
    <property type="match status" value="1"/>
</dbReference>
<dbReference type="OMA" id="NSFEMSW"/>
<evidence type="ECO:0000256" key="1">
    <source>
        <dbReference type="ARBA" id="ARBA00022536"/>
    </source>
</evidence>
<dbReference type="InterPro" id="IPR000742">
    <property type="entry name" value="EGF"/>
</dbReference>
<dbReference type="Gene3D" id="2.60.40.3210">
    <property type="entry name" value="Zona pellucida, ZP-N domain"/>
    <property type="match status" value="1"/>
</dbReference>
<dbReference type="InterPro" id="IPR042235">
    <property type="entry name" value="ZP-C_dom"/>
</dbReference>
<dbReference type="Pfam" id="PF07645">
    <property type="entry name" value="EGF_CA"/>
    <property type="match status" value="3"/>
</dbReference>